<evidence type="ECO:0000313" key="2">
    <source>
        <dbReference type="EMBL" id="GGH91560.1"/>
    </source>
</evidence>
<evidence type="ECO:0000313" key="3">
    <source>
        <dbReference type="Proteomes" id="UP000637774"/>
    </source>
</evidence>
<dbReference type="Proteomes" id="UP000637774">
    <property type="component" value="Unassembled WGS sequence"/>
</dbReference>
<gene>
    <name evidence="2" type="ORF">GCM10011495_39950</name>
</gene>
<keyword evidence="3" id="KW-1185">Reference proteome</keyword>
<feature type="region of interest" description="Disordered" evidence="1">
    <location>
        <begin position="1"/>
        <end position="38"/>
    </location>
</feature>
<evidence type="ECO:0000256" key="1">
    <source>
        <dbReference type="SAM" id="MobiDB-lite"/>
    </source>
</evidence>
<proteinExistence type="predicted"/>
<comment type="caution">
    <text evidence="2">The sequence shown here is derived from an EMBL/GenBank/DDBJ whole genome shotgun (WGS) entry which is preliminary data.</text>
</comment>
<feature type="compositionally biased region" description="Gly residues" evidence="1">
    <location>
        <begin position="1"/>
        <end position="17"/>
    </location>
</feature>
<accession>A0ABQ2AJT1</accession>
<protein>
    <submittedName>
        <fullName evidence="2">Uncharacterized protein</fullName>
    </submittedName>
</protein>
<sequence>MVQLGGHGVGRGQGAFGPLGKKQGQQAIGKGAESGSGQGIRGYGVGLGQLFDKRE</sequence>
<feature type="compositionally biased region" description="Low complexity" evidence="1">
    <location>
        <begin position="20"/>
        <end position="31"/>
    </location>
</feature>
<name>A0ABQ2AJT1_9BACT</name>
<organism evidence="2 3">
    <name type="scientific">Hymenobacter frigidus</name>
    <dbReference type="NCBI Taxonomy" id="1524095"/>
    <lineage>
        <taxon>Bacteria</taxon>
        <taxon>Pseudomonadati</taxon>
        <taxon>Bacteroidota</taxon>
        <taxon>Cytophagia</taxon>
        <taxon>Cytophagales</taxon>
        <taxon>Hymenobacteraceae</taxon>
        <taxon>Hymenobacter</taxon>
    </lineage>
</organism>
<reference evidence="3" key="1">
    <citation type="journal article" date="2019" name="Int. J. Syst. Evol. Microbiol.">
        <title>The Global Catalogue of Microorganisms (GCM) 10K type strain sequencing project: providing services to taxonomists for standard genome sequencing and annotation.</title>
        <authorList>
            <consortium name="The Broad Institute Genomics Platform"/>
            <consortium name="The Broad Institute Genome Sequencing Center for Infectious Disease"/>
            <person name="Wu L."/>
            <person name="Ma J."/>
        </authorList>
    </citation>
    <scope>NUCLEOTIDE SEQUENCE [LARGE SCALE GENOMIC DNA]</scope>
    <source>
        <strain evidence="3">CGMCC 1.14966</strain>
    </source>
</reference>
<dbReference type="EMBL" id="BMGY01000076">
    <property type="protein sequence ID" value="GGH91560.1"/>
    <property type="molecule type" value="Genomic_DNA"/>
</dbReference>